<proteinExistence type="predicted"/>
<evidence type="ECO:0000313" key="5">
    <source>
        <dbReference type="EMBL" id="CAB4552739.1"/>
    </source>
</evidence>
<dbReference type="SUPFAM" id="SSF69593">
    <property type="entry name" value="Glycerol-3-phosphate (1)-acyltransferase"/>
    <property type="match status" value="1"/>
</dbReference>
<dbReference type="GO" id="GO:0005886">
    <property type="term" value="C:plasma membrane"/>
    <property type="evidence" value="ECO:0007669"/>
    <property type="project" value="TreeGrafter"/>
</dbReference>
<protein>
    <submittedName>
        <fullName evidence="5">Unannotated protein</fullName>
    </submittedName>
</protein>
<dbReference type="EMBL" id="CAEZSV010000081">
    <property type="protein sequence ID" value="CAB4552739.1"/>
    <property type="molecule type" value="Genomic_DNA"/>
</dbReference>
<dbReference type="Pfam" id="PF01553">
    <property type="entry name" value="Acyltransferase"/>
    <property type="match status" value="1"/>
</dbReference>
<dbReference type="PANTHER" id="PTHR10434:SF55">
    <property type="entry name" value="POSSIBLE ACYLTRANSFERASE"/>
    <property type="match status" value="1"/>
</dbReference>
<organism evidence="5">
    <name type="scientific">freshwater metagenome</name>
    <dbReference type="NCBI Taxonomy" id="449393"/>
    <lineage>
        <taxon>unclassified sequences</taxon>
        <taxon>metagenomes</taxon>
        <taxon>ecological metagenomes</taxon>
    </lineage>
</organism>
<evidence type="ECO:0000256" key="3">
    <source>
        <dbReference type="SAM" id="MobiDB-lite"/>
    </source>
</evidence>
<sequence length="165" mass="18522">MRGAGQVPVERESPNARQAFEHAIAFLKAGHLLGVYPEGTLTRDPELWPMKAKTGVARLAIMTKTQVVPCAQWGAQAVLSPYGRKISLFPRRTFHVWAGEPLDFSRWYGREDDPVAIREATDYAMDALAALLEKIRGEHAPATRFDPASSEHPRIGNYKKKKKRK</sequence>
<keyword evidence="2" id="KW-0012">Acyltransferase</keyword>
<evidence type="ECO:0000256" key="1">
    <source>
        <dbReference type="ARBA" id="ARBA00022679"/>
    </source>
</evidence>
<evidence type="ECO:0000256" key="2">
    <source>
        <dbReference type="ARBA" id="ARBA00023315"/>
    </source>
</evidence>
<gene>
    <name evidence="5" type="ORF">UFOPK1506_00559</name>
</gene>
<dbReference type="InterPro" id="IPR002123">
    <property type="entry name" value="Plipid/glycerol_acylTrfase"/>
</dbReference>
<evidence type="ECO:0000259" key="4">
    <source>
        <dbReference type="SMART" id="SM00563"/>
    </source>
</evidence>
<dbReference type="SMART" id="SM00563">
    <property type="entry name" value="PlsC"/>
    <property type="match status" value="1"/>
</dbReference>
<dbReference type="GO" id="GO:0006654">
    <property type="term" value="P:phosphatidic acid biosynthetic process"/>
    <property type="evidence" value="ECO:0007669"/>
    <property type="project" value="TreeGrafter"/>
</dbReference>
<accession>A0A6J6CQS7</accession>
<name>A0A6J6CQS7_9ZZZZ</name>
<dbReference type="GO" id="GO:0003841">
    <property type="term" value="F:1-acylglycerol-3-phosphate O-acyltransferase activity"/>
    <property type="evidence" value="ECO:0007669"/>
    <property type="project" value="TreeGrafter"/>
</dbReference>
<dbReference type="AlphaFoldDB" id="A0A6J6CQS7"/>
<dbReference type="PANTHER" id="PTHR10434">
    <property type="entry name" value="1-ACYL-SN-GLYCEROL-3-PHOSPHATE ACYLTRANSFERASE"/>
    <property type="match status" value="1"/>
</dbReference>
<feature type="region of interest" description="Disordered" evidence="3">
    <location>
        <begin position="142"/>
        <end position="165"/>
    </location>
</feature>
<reference evidence="5" key="1">
    <citation type="submission" date="2020-05" db="EMBL/GenBank/DDBJ databases">
        <authorList>
            <person name="Chiriac C."/>
            <person name="Salcher M."/>
            <person name="Ghai R."/>
            <person name="Kavagutti S V."/>
        </authorList>
    </citation>
    <scope>NUCLEOTIDE SEQUENCE</scope>
</reference>
<dbReference type="CDD" id="cd07989">
    <property type="entry name" value="LPLAT_AGPAT-like"/>
    <property type="match status" value="1"/>
</dbReference>
<feature type="domain" description="Phospholipid/glycerol acyltransferase" evidence="4">
    <location>
        <begin position="1"/>
        <end position="75"/>
    </location>
</feature>
<keyword evidence="1" id="KW-0808">Transferase</keyword>